<keyword evidence="3" id="KW-1185">Reference proteome</keyword>
<proteinExistence type="predicted"/>
<dbReference type="Proteomes" id="UP000032431">
    <property type="component" value="Chromosome I"/>
</dbReference>
<evidence type="ECO:0000256" key="1">
    <source>
        <dbReference type="SAM" id="Phobius"/>
    </source>
</evidence>
<evidence type="ECO:0000313" key="2">
    <source>
        <dbReference type="EMBL" id="CDZ24975.1"/>
    </source>
</evidence>
<dbReference type="STRING" id="29343.CCDG5_1879"/>
<keyword evidence="1" id="KW-1133">Transmembrane helix</keyword>
<name>A0A078KUW9_9FIRM</name>
<accession>A0A078KUW9</accession>
<protein>
    <recommendedName>
        <fullName evidence="4">Cell shape-determining protein</fullName>
    </recommendedName>
</protein>
<keyword evidence="1" id="KW-0812">Transmembrane</keyword>
<feature type="transmembrane region" description="Helical" evidence="1">
    <location>
        <begin position="75"/>
        <end position="99"/>
    </location>
</feature>
<evidence type="ECO:0008006" key="4">
    <source>
        <dbReference type="Google" id="ProtNLM"/>
    </source>
</evidence>
<dbReference type="KEGG" id="ccel:CCDG5_1879"/>
<feature type="transmembrane region" description="Helical" evidence="1">
    <location>
        <begin position="7"/>
        <end position="24"/>
    </location>
</feature>
<dbReference type="HOGENOM" id="CLU_015927_1_0_9"/>
<dbReference type="EMBL" id="LM995447">
    <property type="protein sequence ID" value="CDZ24975.1"/>
    <property type="molecule type" value="Genomic_DNA"/>
</dbReference>
<dbReference type="PATRIC" id="fig|29343.3.peg.1973"/>
<dbReference type="OrthoDB" id="3169575at2"/>
<sequence>MKKSKIITIVAFVLFYAAIIFFAAPNLNPLYSDGLVFWGIVIASIVIAIFAYGGASKLSGSYIKGTFFSFKKSNLILIIVAVAPWIILVAVNIFSIPFFHPSRYRDQMPQPESRKFTSDLQPLDVSQLPIVDADLAYKLADKKLGEKPALGSQVTLGTPTIQRVNGKLVWVVPLEHSGFFKWLSSMSGTPGYIVVSATDPRDVSYKENYKIKYQPRAYLFDKLERHARLDGGLFTGLTDYSFELDDTGRPYWVVTTYKNLLGFSMPEATGALIIDAQTGKTRRYSISNMPDWVDRVQPQSFIMRQLNNRGEYIHGVWNFSNKDKFETSDGSIIVYNNGRCYLFTGITSVGEDESAVGFVMVDMVTKKPYLYEIGGATEYAAQKSAEGKVQHLKYTASYPIITNVNGEPTYCMTLKDNAGLIKQYAFVSVKDYTTVGTGETITAALDDFNHKIRENSSGNLEETKSLKQTVKGTISRFAAESQNGSTVYKFTLTEKSGLLFTAAYDVSNQLALTKEGDKVSFTCEKESENIYKVSSFTNETLSSGTPSK</sequence>
<reference evidence="3" key="1">
    <citation type="submission" date="2014-07" db="EMBL/GenBank/DDBJ databases">
        <authorList>
            <person name="Wibberg D."/>
        </authorList>
    </citation>
    <scope>NUCLEOTIDE SEQUENCE [LARGE SCALE GENOMIC DNA]</scope>
    <source>
        <strain evidence="3">DG5</strain>
    </source>
</reference>
<keyword evidence="1" id="KW-0472">Membrane</keyword>
<dbReference type="AlphaFoldDB" id="A0A078KUW9"/>
<feature type="transmembrane region" description="Helical" evidence="1">
    <location>
        <begin position="36"/>
        <end position="55"/>
    </location>
</feature>
<gene>
    <name evidence="2" type="ORF">CCDG5_1879</name>
</gene>
<evidence type="ECO:0000313" key="3">
    <source>
        <dbReference type="Proteomes" id="UP000032431"/>
    </source>
</evidence>
<organism evidence="2 3">
    <name type="scientific">[Clostridium] cellulosi</name>
    <dbReference type="NCBI Taxonomy" id="29343"/>
    <lineage>
        <taxon>Bacteria</taxon>
        <taxon>Bacillati</taxon>
        <taxon>Bacillota</taxon>
        <taxon>Clostridia</taxon>
        <taxon>Eubacteriales</taxon>
        <taxon>Oscillospiraceae</taxon>
        <taxon>Oscillospiraceae incertae sedis</taxon>
    </lineage>
</organism>